<dbReference type="PANTHER" id="PTHR11804">
    <property type="entry name" value="PROTEASE M3 THIMET OLIGOPEPTIDASE-RELATED"/>
    <property type="match status" value="1"/>
</dbReference>
<sequence>MSKDTQTLEPTRWSLADLFPSGDSPEMQAAFDEMEKQVAAFETCRPDLTADISMDKFQQIVRSLESIVKLMQRIGGYADLWFTEDTQNQSAMSLLARMEQLGAEISNRVLFFTLWWKELDDKNAERLMKDSGDLHYWLEEMRHFKPHTLSEAEEKIINIKDVTGSNALITLYDSFTNRYSFKIKVDGEEKEMTRGELMSYVRMADPDLRAAAYQELYRVYGQDGPILGQMYQTVVRDWRNENINLRGYKSPISARNLGNDIPDEVVDTLLDVCQKNAPIFQRFFKLKARLLKMDKLRRYDIYAPVTASTKEFSMGSATELIMDSFDSFDPRFAQLAMKVISENHVDSQVRKGKRSGAFCATVNPELTPWVLTNYQGHSDDVATLAHELGHAIHSLLASDHSIFTQHSCLPLAETASTFGEMMLVERLLAEERDESVRRDLLFRQVDDSYATIMRQAFFALFEKQAHAMTDQGASIDELSQAYFENLQTQFGDALDIADEFRWEWVSIPHIYHTPFYVYAYAFGQLLVLSLYKQFKEEGDSFKPRYIKILSTGGSEAPMKILSDAGFDISQASFWQGGFNVVDGMIKELENTIED</sequence>
<feature type="domain" description="Oligopeptidase F N-terminal" evidence="8">
    <location>
        <begin position="116"/>
        <end position="180"/>
    </location>
</feature>
<evidence type="ECO:0000313" key="10">
    <source>
        <dbReference type="Proteomes" id="UP000256388"/>
    </source>
</evidence>
<evidence type="ECO:0000256" key="5">
    <source>
        <dbReference type="ARBA" id="ARBA00023049"/>
    </source>
</evidence>
<keyword evidence="3 6" id="KW-0378">Hydrolase</keyword>
<keyword evidence="4 6" id="KW-0862">Zinc</keyword>
<comment type="cofactor">
    <cofactor evidence="6">
        <name>Zn(2+)</name>
        <dbReference type="ChEBI" id="CHEBI:29105"/>
    </cofactor>
    <text evidence="6">Binds 1 zinc ion.</text>
</comment>
<comment type="caution">
    <text evidence="9">The sequence shown here is derived from an EMBL/GenBank/DDBJ whole genome shotgun (WGS) entry which is preliminary data.</text>
</comment>
<keyword evidence="10" id="KW-1185">Reference proteome</keyword>
<dbReference type="AlphaFoldDB" id="A0A347ZP39"/>
<evidence type="ECO:0000256" key="2">
    <source>
        <dbReference type="ARBA" id="ARBA00022723"/>
    </source>
</evidence>
<evidence type="ECO:0000259" key="7">
    <source>
        <dbReference type="Pfam" id="PF01432"/>
    </source>
</evidence>
<dbReference type="InterPro" id="IPR013647">
    <property type="entry name" value="OligopepF_N_dom"/>
</dbReference>
<dbReference type="GO" id="GO:0006518">
    <property type="term" value="P:peptide metabolic process"/>
    <property type="evidence" value="ECO:0007669"/>
    <property type="project" value="TreeGrafter"/>
</dbReference>
<dbReference type="EMBL" id="QUMS01000002">
    <property type="protein sequence ID" value="REG08672.1"/>
    <property type="molecule type" value="Genomic_DNA"/>
</dbReference>
<dbReference type="Gene3D" id="1.10.287.830">
    <property type="entry name" value="putative peptidase helix hairpin domain like"/>
    <property type="match status" value="1"/>
</dbReference>
<evidence type="ECO:0000256" key="4">
    <source>
        <dbReference type="ARBA" id="ARBA00022833"/>
    </source>
</evidence>
<protein>
    <submittedName>
        <fullName evidence="9">Oligoendopeptidase F</fullName>
    </submittedName>
</protein>
<dbReference type="InterPro" id="IPR045090">
    <property type="entry name" value="Pept_M3A_M3B"/>
</dbReference>
<evidence type="ECO:0000313" key="9">
    <source>
        <dbReference type="EMBL" id="REG08672.1"/>
    </source>
</evidence>
<dbReference type="OrthoDB" id="9766487at2"/>
<feature type="domain" description="Peptidase M3A/M3B catalytic" evidence="7">
    <location>
        <begin position="202"/>
        <end position="577"/>
    </location>
</feature>
<proteinExistence type="inferred from homology"/>
<dbReference type="RefSeq" id="WP_116225318.1">
    <property type="nucleotide sequence ID" value="NZ_AP018437.1"/>
</dbReference>
<keyword evidence="2 6" id="KW-0479">Metal-binding</keyword>
<dbReference type="PANTHER" id="PTHR11804:SF5">
    <property type="entry name" value="OLIGOENDOPEPTIDASE F"/>
    <property type="match status" value="1"/>
</dbReference>
<dbReference type="InterPro" id="IPR011977">
    <property type="entry name" value="Pept_M3B_clade3"/>
</dbReference>
<name>A0A347ZP39_9CHLR</name>
<comment type="similarity">
    <text evidence="6">Belongs to the peptidase M3 family.</text>
</comment>
<dbReference type="GO" id="GO:0004222">
    <property type="term" value="F:metalloendopeptidase activity"/>
    <property type="evidence" value="ECO:0007669"/>
    <property type="project" value="InterPro"/>
</dbReference>
<evidence type="ECO:0000259" key="8">
    <source>
        <dbReference type="Pfam" id="PF08439"/>
    </source>
</evidence>
<accession>A0A347ZP39</accession>
<evidence type="ECO:0000256" key="1">
    <source>
        <dbReference type="ARBA" id="ARBA00022670"/>
    </source>
</evidence>
<evidence type="ECO:0000256" key="6">
    <source>
        <dbReference type="RuleBase" id="RU003435"/>
    </source>
</evidence>
<dbReference type="Pfam" id="PF01432">
    <property type="entry name" value="Peptidase_M3"/>
    <property type="match status" value="1"/>
</dbReference>
<reference evidence="9 10" key="1">
    <citation type="submission" date="2018-08" db="EMBL/GenBank/DDBJ databases">
        <title>Genomic Encyclopedia of Type Strains, Phase IV (KMG-IV): sequencing the most valuable type-strain genomes for metagenomic binning, comparative biology and taxonomic classification.</title>
        <authorList>
            <person name="Goeker M."/>
        </authorList>
    </citation>
    <scope>NUCLEOTIDE SEQUENCE [LARGE SCALE GENOMIC DNA]</scope>
    <source>
        <strain evidence="9 10">DSM 23923</strain>
    </source>
</reference>
<dbReference type="InterPro" id="IPR001567">
    <property type="entry name" value="Pept_M3A_M3B_dom"/>
</dbReference>
<evidence type="ECO:0000256" key="3">
    <source>
        <dbReference type="ARBA" id="ARBA00022801"/>
    </source>
</evidence>
<dbReference type="Proteomes" id="UP000256388">
    <property type="component" value="Unassembled WGS sequence"/>
</dbReference>
<dbReference type="GO" id="GO:0006508">
    <property type="term" value="P:proteolysis"/>
    <property type="evidence" value="ECO:0007669"/>
    <property type="project" value="UniProtKB-KW"/>
</dbReference>
<organism evidence="9 10">
    <name type="scientific">Pelolinea submarina</name>
    <dbReference type="NCBI Taxonomy" id="913107"/>
    <lineage>
        <taxon>Bacteria</taxon>
        <taxon>Bacillati</taxon>
        <taxon>Chloroflexota</taxon>
        <taxon>Anaerolineae</taxon>
        <taxon>Anaerolineales</taxon>
        <taxon>Anaerolineaceae</taxon>
        <taxon>Pelolinea</taxon>
    </lineage>
</organism>
<keyword evidence="5 6" id="KW-0482">Metalloprotease</keyword>
<dbReference type="NCBIfam" id="TIGR02290">
    <property type="entry name" value="M3_fam_3"/>
    <property type="match status" value="1"/>
</dbReference>
<dbReference type="InterPro" id="IPR042088">
    <property type="entry name" value="OligoPept_F_C"/>
</dbReference>
<dbReference type="CDD" id="cd09610">
    <property type="entry name" value="M3B_PepF"/>
    <property type="match status" value="1"/>
</dbReference>
<keyword evidence="1 6" id="KW-0645">Protease</keyword>
<dbReference type="Pfam" id="PF08439">
    <property type="entry name" value="Peptidase_M3_N"/>
    <property type="match status" value="1"/>
</dbReference>
<dbReference type="SUPFAM" id="SSF55486">
    <property type="entry name" value="Metalloproteases ('zincins'), catalytic domain"/>
    <property type="match status" value="1"/>
</dbReference>
<gene>
    <name evidence="9" type="ORF">DFR64_2044</name>
</gene>
<dbReference type="GO" id="GO:0046872">
    <property type="term" value="F:metal ion binding"/>
    <property type="evidence" value="ECO:0007669"/>
    <property type="project" value="UniProtKB-UniRule"/>
</dbReference>
<dbReference type="Gene3D" id="1.20.140.70">
    <property type="entry name" value="Oligopeptidase f, N-terminal domain"/>
    <property type="match status" value="1"/>
</dbReference>
<dbReference type="Gene3D" id="1.10.1370.20">
    <property type="entry name" value="Oligoendopeptidase f, C-terminal domain"/>
    <property type="match status" value="1"/>
</dbReference>